<sequence length="216" mass="23951">MTRLHIFDMDGTLLRGAASVELSRHLGVFEPADRIERAWLAGEISDIGFWDAMLPLWADVPESEIDAAFVAAAWIEGVPEVFEDIVRRGEHIAVISQSPHFFVRRLQGWGAHHTFGSQVLPGRPTTQDLLLTLQDKVDIALRLLDELRLTETECVAYGDSTSDTLLFDRLTHTVGVNCNANLRERAAVCYDGDDLREAYALGRSLMDTRASSEAAG</sequence>
<comment type="caution">
    <text evidence="1">The sequence shown here is derived from an EMBL/GenBank/DDBJ whole genome shotgun (WGS) entry which is preliminary data.</text>
</comment>
<evidence type="ECO:0000313" key="2">
    <source>
        <dbReference type="Proteomes" id="UP000318578"/>
    </source>
</evidence>
<keyword evidence="2" id="KW-1185">Reference proteome</keyword>
<dbReference type="SUPFAM" id="SSF56784">
    <property type="entry name" value="HAD-like"/>
    <property type="match status" value="1"/>
</dbReference>
<protein>
    <submittedName>
        <fullName evidence="1">HAD-IB family phosphatase</fullName>
    </submittedName>
</protein>
<dbReference type="InterPro" id="IPR036412">
    <property type="entry name" value="HAD-like_sf"/>
</dbReference>
<dbReference type="Proteomes" id="UP000318578">
    <property type="component" value="Unassembled WGS sequence"/>
</dbReference>
<dbReference type="AlphaFoldDB" id="A0A558AL27"/>
<dbReference type="RefSeq" id="WP_144633644.1">
    <property type="nucleotide sequence ID" value="NZ_BNAX01000020.1"/>
</dbReference>
<dbReference type="OrthoDB" id="3615082at2"/>
<proteinExistence type="predicted"/>
<dbReference type="Pfam" id="PF12710">
    <property type="entry name" value="HAD"/>
    <property type="match status" value="1"/>
</dbReference>
<dbReference type="NCBIfam" id="TIGR01488">
    <property type="entry name" value="HAD-SF-IB"/>
    <property type="match status" value="1"/>
</dbReference>
<reference evidence="1 2" key="1">
    <citation type="submission" date="2019-07" db="EMBL/GenBank/DDBJ databases">
        <title>New species of Amycolatopsis and Streptomyces.</title>
        <authorList>
            <person name="Duangmal K."/>
            <person name="Teo W.F.A."/>
            <person name="Lipun K."/>
        </authorList>
    </citation>
    <scope>NUCLEOTIDE SEQUENCE [LARGE SCALE GENOMIC DNA]</scope>
    <source>
        <strain evidence="1 2">JCM 30562</strain>
    </source>
</reference>
<accession>A0A558AL27</accession>
<dbReference type="InterPro" id="IPR023214">
    <property type="entry name" value="HAD_sf"/>
</dbReference>
<gene>
    <name evidence="1" type="ORF">FNH06_03820</name>
</gene>
<dbReference type="EMBL" id="VJZA01000004">
    <property type="protein sequence ID" value="TVT24963.1"/>
    <property type="molecule type" value="Genomic_DNA"/>
</dbReference>
<evidence type="ECO:0000313" key="1">
    <source>
        <dbReference type="EMBL" id="TVT24963.1"/>
    </source>
</evidence>
<organism evidence="1 2">
    <name type="scientific">Amycolatopsis acidiphila</name>
    <dbReference type="NCBI Taxonomy" id="715473"/>
    <lineage>
        <taxon>Bacteria</taxon>
        <taxon>Bacillati</taxon>
        <taxon>Actinomycetota</taxon>
        <taxon>Actinomycetes</taxon>
        <taxon>Pseudonocardiales</taxon>
        <taxon>Pseudonocardiaceae</taxon>
        <taxon>Amycolatopsis</taxon>
    </lineage>
</organism>
<name>A0A558AL27_9PSEU</name>
<dbReference type="Gene3D" id="3.40.50.1000">
    <property type="entry name" value="HAD superfamily/HAD-like"/>
    <property type="match status" value="1"/>
</dbReference>